<feature type="compositionally biased region" description="Gly residues" evidence="1">
    <location>
        <begin position="1"/>
        <end position="10"/>
    </location>
</feature>
<evidence type="ECO:0008006" key="4">
    <source>
        <dbReference type="Google" id="ProtNLM"/>
    </source>
</evidence>
<evidence type="ECO:0000313" key="3">
    <source>
        <dbReference type="Proteomes" id="UP001487740"/>
    </source>
</evidence>
<dbReference type="AlphaFoldDB" id="A0AAW0T9C5"/>
<dbReference type="EMBL" id="JARAKH010000035">
    <property type="protein sequence ID" value="KAK8384244.1"/>
    <property type="molecule type" value="Genomic_DNA"/>
</dbReference>
<dbReference type="Proteomes" id="UP001487740">
    <property type="component" value="Unassembled WGS sequence"/>
</dbReference>
<reference evidence="2 3" key="1">
    <citation type="submission" date="2023-03" db="EMBL/GenBank/DDBJ databases">
        <title>High-quality genome of Scylla paramamosain provides insights in environmental adaptation.</title>
        <authorList>
            <person name="Zhang L."/>
        </authorList>
    </citation>
    <scope>NUCLEOTIDE SEQUENCE [LARGE SCALE GENOMIC DNA]</scope>
    <source>
        <strain evidence="2">LZ_2023a</strain>
        <tissue evidence="2">Muscle</tissue>
    </source>
</reference>
<protein>
    <recommendedName>
        <fullName evidence="4">Lipoprotein</fullName>
    </recommendedName>
</protein>
<sequence>MECATGGGAGTTFANVAESRTAGESSHGASDGSAGVADVRDRDTVGIQAAGLAIDTTAGCPQQKSFTQAGPNGTEQIIYYCE</sequence>
<accession>A0AAW0T9C5</accession>
<keyword evidence="3" id="KW-1185">Reference proteome</keyword>
<evidence type="ECO:0000256" key="1">
    <source>
        <dbReference type="SAM" id="MobiDB-lite"/>
    </source>
</evidence>
<gene>
    <name evidence="2" type="ORF">O3P69_009180</name>
</gene>
<organism evidence="2 3">
    <name type="scientific">Scylla paramamosain</name>
    <name type="common">Mud crab</name>
    <dbReference type="NCBI Taxonomy" id="85552"/>
    <lineage>
        <taxon>Eukaryota</taxon>
        <taxon>Metazoa</taxon>
        <taxon>Ecdysozoa</taxon>
        <taxon>Arthropoda</taxon>
        <taxon>Crustacea</taxon>
        <taxon>Multicrustacea</taxon>
        <taxon>Malacostraca</taxon>
        <taxon>Eumalacostraca</taxon>
        <taxon>Eucarida</taxon>
        <taxon>Decapoda</taxon>
        <taxon>Pleocyemata</taxon>
        <taxon>Brachyura</taxon>
        <taxon>Eubrachyura</taxon>
        <taxon>Portunoidea</taxon>
        <taxon>Portunidae</taxon>
        <taxon>Portuninae</taxon>
        <taxon>Scylla</taxon>
    </lineage>
</organism>
<feature type="region of interest" description="Disordered" evidence="1">
    <location>
        <begin position="1"/>
        <end position="39"/>
    </location>
</feature>
<name>A0AAW0T9C5_SCYPA</name>
<evidence type="ECO:0000313" key="2">
    <source>
        <dbReference type="EMBL" id="KAK8384244.1"/>
    </source>
</evidence>
<proteinExistence type="predicted"/>
<comment type="caution">
    <text evidence="2">The sequence shown here is derived from an EMBL/GenBank/DDBJ whole genome shotgun (WGS) entry which is preliminary data.</text>
</comment>